<evidence type="ECO:0000256" key="3">
    <source>
        <dbReference type="PROSITE-ProRule" id="PRU00277"/>
    </source>
</evidence>
<sequence>MKTLFRPLIVLLCAAVAFSSCMKDTSAEDEAAQREAEQAFKALLSEQKTKIDAYIAANPSEAPGGWQEDEWKIDLYALGETVNRGIRFEVLAVPSEEDDEAYTYEVAPGGQTVVRPEVTVNYRVFLLNGDEEAEPVQSGENQKFDFATFSSNSSPIYTPVWEYAFFPKSYPPINGNEIPYWGLTAKGLKKGSHIRVITPSPWGYGEKAVDDIPANSPLVYEFEVLSIE</sequence>
<comment type="similarity">
    <text evidence="4">Belongs to the FKBP-type PPIase family.</text>
</comment>
<dbReference type="EC" id="5.2.1.8" evidence="4"/>
<keyword evidence="2 3" id="KW-0697">Rotamase</keyword>
<organism evidence="7 8">
    <name type="scientific">Sphingobacterium chuzhouense</name>
    <dbReference type="NCBI Taxonomy" id="1742264"/>
    <lineage>
        <taxon>Bacteria</taxon>
        <taxon>Pseudomonadati</taxon>
        <taxon>Bacteroidota</taxon>
        <taxon>Sphingobacteriia</taxon>
        <taxon>Sphingobacteriales</taxon>
        <taxon>Sphingobacteriaceae</taxon>
        <taxon>Sphingobacterium</taxon>
    </lineage>
</organism>
<dbReference type="SUPFAM" id="SSF54534">
    <property type="entry name" value="FKBP-like"/>
    <property type="match status" value="1"/>
</dbReference>
<dbReference type="EMBL" id="JACNYL010000004">
    <property type="protein sequence ID" value="MBD1423277.1"/>
    <property type="molecule type" value="Genomic_DNA"/>
</dbReference>
<gene>
    <name evidence="7" type="ORF">H8B21_17055</name>
</gene>
<dbReference type="Gene3D" id="3.10.50.40">
    <property type="match status" value="1"/>
</dbReference>
<comment type="caution">
    <text evidence="7">The sequence shown here is derived from an EMBL/GenBank/DDBJ whole genome shotgun (WGS) entry which is preliminary data.</text>
</comment>
<evidence type="ECO:0000313" key="8">
    <source>
        <dbReference type="Proteomes" id="UP000651112"/>
    </source>
</evidence>
<proteinExistence type="inferred from homology"/>
<evidence type="ECO:0000256" key="5">
    <source>
        <dbReference type="SAM" id="SignalP"/>
    </source>
</evidence>
<dbReference type="InterPro" id="IPR046357">
    <property type="entry name" value="PPIase_dom_sf"/>
</dbReference>
<feature type="signal peptide" evidence="5">
    <location>
        <begin position="1"/>
        <end position="22"/>
    </location>
</feature>
<dbReference type="RefSeq" id="WP_190315075.1">
    <property type="nucleotide sequence ID" value="NZ_JACNYL010000004.1"/>
</dbReference>
<dbReference type="PROSITE" id="PS51257">
    <property type="entry name" value="PROKAR_LIPOPROTEIN"/>
    <property type="match status" value="1"/>
</dbReference>
<reference evidence="7 8" key="1">
    <citation type="submission" date="2020-08" db="EMBL/GenBank/DDBJ databases">
        <title>Sphingobacterium sp. DN00404 isolated from aquaculture water.</title>
        <authorList>
            <person name="Zhang M."/>
        </authorList>
    </citation>
    <scope>NUCLEOTIDE SEQUENCE [LARGE SCALE GENOMIC DNA]</scope>
    <source>
        <strain evidence="7 8">KCTC 42746</strain>
    </source>
</reference>
<evidence type="ECO:0000256" key="2">
    <source>
        <dbReference type="ARBA" id="ARBA00023110"/>
    </source>
</evidence>
<dbReference type="Pfam" id="PF00254">
    <property type="entry name" value="FKBP_C"/>
    <property type="match status" value="1"/>
</dbReference>
<evidence type="ECO:0000256" key="1">
    <source>
        <dbReference type="ARBA" id="ARBA00000971"/>
    </source>
</evidence>
<evidence type="ECO:0000256" key="4">
    <source>
        <dbReference type="RuleBase" id="RU003915"/>
    </source>
</evidence>
<evidence type="ECO:0000259" key="6">
    <source>
        <dbReference type="PROSITE" id="PS50059"/>
    </source>
</evidence>
<keyword evidence="8" id="KW-1185">Reference proteome</keyword>
<name>A0ABR7XW55_9SPHI</name>
<dbReference type="Proteomes" id="UP000651112">
    <property type="component" value="Unassembled WGS sequence"/>
</dbReference>
<keyword evidence="3 4" id="KW-0413">Isomerase</keyword>
<protein>
    <recommendedName>
        <fullName evidence="4">Peptidyl-prolyl cis-trans isomerase</fullName>
        <ecNumber evidence="4">5.2.1.8</ecNumber>
    </recommendedName>
</protein>
<dbReference type="InterPro" id="IPR001179">
    <property type="entry name" value="PPIase_FKBP_dom"/>
</dbReference>
<comment type="catalytic activity">
    <reaction evidence="1 3 4">
        <text>[protein]-peptidylproline (omega=180) = [protein]-peptidylproline (omega=0)</text>
        <dbReference type="Rhea" id="RHEA:16237"/>
        <dbReference type="Rhea" id="RHEA-COMP:10747"/>
        <dbReference type="Rhea" id="RHEA-COMP:10748"/>
        <dbReference type="ChEBI" id="CHEBI:83833"/>
        <dbReference type="ChEBI" id="CHEBI:83834"/>
        <dbReference type="EC" id="5.2.1.8"/>
    </reaction>
</comment>
<accession>A0ABR7XW55</accession>
<dbReference type="GO" id="GO:0016853">
    <property type="term" value="F:isomerase activity"/>
    <property type="evidence" value="ECO:0007669"/>
    <property type="project" value="UniProtKB-KW"/>
</dbReference>
<keyword evidence="5" id="KW-0732">Signal</keyword>
<feature type="chain" id="PRO_5047366375" description="Peptidyl-prolyl cis-trans isomerase" evidence="5">
    <location>
        <begin position="23"/>
        <end position="228"/>
    </location>
</feature>
<dbReference type="PROSITE" id="PS50059">
    <property type="entry name" value="FKBP_PPIASE"/>
    <property type="match status" value="1"/>
</dbReference>
<feature type="domain" description="PPIase FKBP-type" evidence="6">
    <location>
        <begin position="115"/>
        <end position="228"/>
    </location>
</feature>
<evidence type="ECO:0000313" key="7">
    <source>
        <dbReference type="EMBL" id="MBD1423277.1"/>
    </source>
</evidence>